<organism evidence="2 3">
    <name type="scientific">Deinococcus antarcticus</name>
    <dbReference type="NCBI Taxonomy" id="1298767"/>
    <lineage>
        <taxon>Bacteria</taxon>
        <taxon>Thermotogati</taxon>
        <taxon>Deinococcota</taxon>
        <taxon>Deinococci</taxon>
        <taxon>Deinococcales</taxon>
        <taxon>Deinococcaceae</taxon>
        <taxon>Deinococcus</taxon>
    </lineage>
</organism>
<reference evidence="3" key="1">
    <citation type="journal article" date="2019" name="Int. J. Syst. Evol. Microbiol.">
        <title>The Global Catalogue of Microorganisms (GCM) 10K type strain sequencing project: providing services to taxonomists for standard genome sequencing and annotation.</title>
        <authorList>
            <consortium name="The Broad Institute Genomics Platform"/>
            <consortium name="The Broad Institute Genome Sequencing Center for Infectious Disease"/>
            <person name="Wu L."/>
            <person name="Ma J."/>
        </authorList>
    </citation>
    <scope>NUCLEOTIDE SEQUENCE [LARGE SCALE GENOMIC DNA]</scope>
    <source>
        <strain evidence="3">CCTCC AB 2013263</strain>
    </source>
</reference>
<keyword evidence="2" id="KW-0456">Lyase</keyword>
<dbReference type="EMBL" id="JBHRZF010000200">
    <property type="protein sequence ID" value="MFC3862500.1"/>
    <property type="molecule type" value="Genomic_DNA"/>
</dbReference>
<comment type="caution">
    <text evidence="2">The sequence shown here is derived from an EMBL/GenBank/DDBJ whole genome shotgun (WGS) entry which is preliminary data.</text>
</comment>
<protein>
    <submittedName>
        <fullName evidence="2">Uroporphyrinogen-III synthase</fullName>
        <ecNumber evidence="2">4.2.1.75</ecNumber>
    </submittedName>
</protein>
<evidence type="ECO:0000313" key="2">
    <source>
        <dbReference type="EMBL" id="MFC3862500.1"/>
    </source>
</evidence>
<evidence type="ECO:0000259" key="1">
    <source>
        <dbReference type="Pfam" id="PF02602"/>
    </source>
</evidence>
<gene>
    <name evidence="2" type="ORF">ACFOPQ_17190</name>
</gene>
<name>A0ABV8AAW4_9DEIO</name>
<dbReference type="EC" id="4.2.1.75" evidence="2"/>
<keyword evidence="3" id="KW-1185">Reference proteome</keyword>
<proteinExistence type="predicted"/>
<dbReference type="PANTHER" id="PTHR40082">
    <property type="entry name" value="BLR5956 PROTEIN"/>
    <property type="match status" value="1"/>
</dbReference>
<sequence length="279" mass="30441">MNGLHGLNILILESRRAVELSTLIRGYGGTPMHAPSMRELKPDLSTALNTLERGLRTADIGVLVCMTAVGTRLLLREFLARWPEHLVSLQQVPLLAQNAAVEAVLASFGLKGAPLACPHGWAQVQAYLDAHVQAGQQVMIVEYGDSLPRLMQRELEMTGLRVTTLATCRPSYPLNPGPLAHAVRECILGGPDVLILSNGVQLLHFLKFAESLKLLEEARHGLNRLVTVSIGSNCTEIATELGVRIDLQPTSPKFDGLVEYAATHVPAVLQERYPLRRTS</sequence>
<dbReference type="RefSeq" id="WP_380080444.1">
    <property type="nucleotide sequence ID" value="NZ_JBHRZF010000200.1"/>
</dbReference>
<dbReference type="Pfam" id="PF02602">
    <property type="entry name" value="HEM4"/>
    <property type="match status" value="1"/>
</dbReference>
<dbReference type="InterPro" id="IPR036108">
    <property type="entry name" value="4pyrrol_syn_uPrphyn_synt_sf"/>
</dbReference>
<dbReference type="InterPro" id="IPR039793">
    <property type="entry name" value="UROS/Hem4"/>
</dbReference>
<accession>A0ABV8AAW4</accession>
<dbReference type="PANTHER" id="PTHR40082:SF1">
    <property type="entry name" value="BLR5956 PROTEIN"/>
    <property type="match status" value="1"/>
</dbReference>
<evidence type="ECO:0000313" key="3">
    <source>
        <dbReference type="Proteomes" id="UP001595748"/>
    </source>
</evidence>
<dbReference type="InterPro" id="IPR003754">
    <property type="entry name" value="4pyrrol_synth_uPrphyn_synth"/>
</dbReference>
<feature type="domain" description="Tetrapyrrole biosynthesis uroporphyrinogen III synthase" evidence="1">
    <location>
        <begin position="19"/>
        <end position="259"/>
    </location>
</feature>
<dbReference type="Proteomes" id="UP001595748">
    <property type="component" value="Unassembled WGS sequence"/>
</dbReference>
<dbReference type="SUPFAM" id="SSF69618">
    <property type="entry name" value="HemD-like"/>
    <property type="match status" value="1"/>
</dbReference>
<dbReference type="GO" id="GO:0004852">
    <property type="term" value="F:uroporphyrinogen-III synthase activity"/>
    <property type="evidence" value="ECO:0007669"/>
    <property type="project" value="UniProtKB-EC"/>
</dbReference>
<dbReference type="Gene3D" id="3.40.50.10090">
    <property type="match status" value="2"/>
</dbReference>